<dbReference type="Proteomes" id="UP001149719">
    <property type="component" value="Unassembled WGS sequence"/>
</dbReference>
<accession>A0ABT4JZK4</accession>
<dbReference type="EMBL" id="JAPUBN010000019">
    <property type="protein sequence ID" value="MCZ2722954.1"/>
    <property type="molecule type" value="Genomic_DNA"/>
</dbReference>
<organism evidence="3 4">
    <name type="scientific">Marinomonas phaeophyticola</name>
    <dbReference type="NCBI Taxonomy" id="3004091"/>
    <lineage>
        <taxon>Bacteria</taxon>
        <taxon>Pseudomonadati</taxon>
        <taxon>Pseudomonadota</taxon>
        <taxon>Gammaproteobacteria</taxon>
        <taxon>Oceanospirillales</taxon>
        <taxon>Oceanospirillaceae</taxon>
        <taxon>Marinomonas</taxon>
    </lineage>
</organism>
<dbReference type="PRINTS" id="PR00080">
    <property type="entry name" value="SDRFAMILY"/>
</dbReference>
<evidence type="ECO:0000313" key="4">
    <source>
        <dbReference type="Proteomes" id="UP001149719"/>
    </source>
</evidence>
<dbReference type="InterPro" id="IPR020904">
    <property type="entry name" value="Sc_DH/Rdtase_CS"/>
</dbReference>
<dbReference type="SUPFAM" id="SSF51735">
    <property type="entry name" value="NAD(P)-binding Rossmann-fold domains"/>
    <property type="match status" value="1"/>
</dbReference>
<dbReference type="PRINTS" id="PR00081">
    <property type="entry name" value="GDHRDH"/>
</dbReference>
<dbReference type="CDD" id="cd05233">
    <property type="entry name" value="SDR_c"/>
    <property type="match status" value="1"/>
</dbReference>
<evidence type="ECO:0000256" key="2">
    <source>
        <dbReference type="ARBA" id="ARBA00023002"/>
    </source>
</evidence>
<comment type="caution">
    <text evidence="3">The sequence shown here is derived from an EMBL/GenBank/DDBJ whole genome shotgun (WGS) entry which is preliminary data.</text>
</comment>
<sequence>MPNVLITGGNKGLGFIQTKKFLDMGFTVFVVARTLGDLAQLSQKMDSGDLVFIEHDLSGWQDTSYLDKVFEKTQDISALINNAGVHLKKPAWEIEDIELDNILNINVKSVIKACGRYVELQKDRGGSIINISSMAGLIALPNSAAYVTSKTAVIGLTRSIAVDAALFGIRCNAVCPGFIATDMTDAILKKDPERREKILGRIPTRKFGTAQNVADACYFLASPESTYINGVALPVDAGYSIGF</sequence>
<dbReference type="InterPro" id="IPR002347">
    <property type="entry name" value="SDR_fam"/>
</dbReference>
<comment type="similarity">
    <text evidence="1">Belongs to the short-chain dehydrogenases/reductases (SDR) family.</text>
</comment>
<dbReference type="Pfam" id="PF13561">
    <property type="entry name" value="adh_short_C2"/>
    <property type="match status" value="1"/>
</dbReference>
<dbReference type="PANTHER" id="PTHR43477">
    <property type="entry name" value="DIHYDROANTICAPSIN 7-DEHYDROGENASE"/>
    <property type="match status" value="1"/>
</dbReference>
<evidence type="ECO:0000313" key="3">
    <source>
        <dbReference type="EMBL" id="MCZ2722954.1"/>
    </source>
</evidence>
<protein>
    <submittedName>
        <fullName evidence="3">SDR family NAD(P)-dependent oxidoreductase</fullName>
    </submittedName>
</protein>
<evidence type="ECO:0000256" key="1">
    <source>
        <dbReference type="ARBA" id="ARBA00006484"/>
    </source>
</evidence>
<dbReference type="PROSITE" id="PS00061">
    <property type="entry name" value="ADH_SHORT"/>
    <property type="match status" value="1"/>
</dbReference>
<name>A0ABT4JZK4_9GAMM</name>
<gene>
    <name evidence="3" type="ORF">O1D97_15375</name>
</gene>
<dbReference type="InterPro" id="IPR051122">
    <property type="entry name" value="SDR_DHRS6-like"/>
</dbReference>
<keyword evidence="4" id="KW-1185">Reference proteome</keyword>
<keyword evidence="2" id="KW-0560">Oxidoreductase</keyword>
<proteinExistence type="inferred from homology"/>
<dbReference type="Gene3D" id="3.40.50.720">
    <property type="entry name" value="NAD(P)-binding Rossmann-like Domain"/>
    <property type="match status" value="1"/>
</dbReference>
<reference evidence="3" key="1">
    <citation type="submission" date="2022-12" db="EMBL/GenBank/DDBJ databases">
        <title>Marinomonas 15G1-11 sp. nov, isolated from marine algae.</title>
        <authorList>
            <person name="Butt M."/>
            <person name="Choi D.G."/>
            <person name="Kim J.M."/>
            <person name="Lee J.K."/>
            <person name="Baek J.H."/>
            <person name="Jeon C.O."/>
        </authorList>
    </citation>
    <scope>NUCLEOTIDE SEQUENCE</scope>
    <source>
        <strain evidence="3">15G1-11</strain>
    </source>
</reference>
<dbReference type="RefSeq" id="WP_269127003.1">
    <property type="nucleotide sequence ID" value="NZ_JAPUBN010000019.1"/>
</dbReference>
<dbReference type="PANTHER" id="PTHR43477:SF1">
    <property type="entry name" value="DIHYDROANTICAPSIN 7-DEHYDROGENASE"/>
    <property type="match status" value="1"/>
</dbReference>
<dbReference type="InterPro" id="IPR036291">
    <property type="entry name" value="NAD(P)-bd_dom_sf"/>
</dbReference>